<gene>
    <name evidence="2" type="ORF">EAO28_23565</name>
</gene>
<reference evidence="2 3" key="1">
    <citation type="journal article" date="2019" name="Antimicrob. Agents Chemother.">
        <title>Applying Rapid Whole Genome Sequencing to Predict Phenotypic Antimicrobial Susceptibility Testing Results Among Carbapenem-Resistant Klebsiella pneumoniae Clinical Isolates.</title>
        <authorList>
            <person name="Tamma P.D."/>
            <person name="Fan Y."/>
            <person name="Bergman Y."/>
            <person name="Pertea G."/>
            <person name="Kazmi A."/>
            <person name="Lewis S."/>
            <person name="Carroll K.C."/>
            <person name="Schatz M.C."/>
            <person name="Timp W."/>
            <person name="Simner P.J."/>
        </authorList>
    </citation>
    <scope>NUCLEOTIDE SEQUENCE [LARGE SCALE GENOMIC DNA]</scope>
    <source>
        <strain evidence="2 3">KLPN_33</strain>
    </source>
</reference>
<name>A0A3P2EHT2_KLEPN</name>
<comment type="caution">
    <text evidence="2">The sequence shown here is derived from an EMBL/GenBank/DDBJ whole genome shotgun (WGS) entry which is preliminary data.</text>
</comment>
<proteinExistence type="predicted"/>
<dbReference type="Proteomes" id="UP000272440">
    <property type="component" value="Unassembled WGS sequence"/>
</dbReference>
<evidence type="ECO:0000313" key="2">
    <source>
        <dbReference type="EMBL" id="RRE43999.1"/>
    </source>
</evidence>
<keyword evidence="1" id="KW-1133">Transmembrane helix</keyword>
<protein>
    <submittedName>
        <fullName evidence="2">Uncharacterized protein</fullName>
    </submittedName>
</protein>
<accession>A0A3P2EHT2</accession>
<dbReference type="EMBL" id="RCZY01000002">
    <property type="protein sequence ID" value="RRE43999.1"/>
    <property type="molecule type" value="Genomic_DNA"/>
</dbReference>
<evidence type="ECO:0000313" key="3">
    <source>
        <dbReference type="Proteomes" id="UP000272440"/>
    </source>
</evidence>
<dbReference type="AlphaFoldDB" id="A0A3P2EHT2"/>
<feature type="transmembrane region" description="Helical" evidence="1">
    <location>
        <begin position="95"/>
        <end position="114"/>
    </location>
</feature>
<keyword evidence="1" id="KW-0812">Transmembrane</keyword>
<organism evidence="2 3">
    <name type="scientific">Klebsiella pneumoniae</name>
    <dbReference type="NCBI Taxonomy" id="573"/>
    <lineage>
        <taxon>Bacteria</taxon>
        <taxon>Pseudomonadati</taxon>
        <taxon>Pseudomonadota</taxon>
        <taxon>Gammaproteobacteria</taxon>
        <taxon>Enterobacterales</taxon>
        <taxon>Enterobacteriaceae</taxon>
        <taxon>Klebsiella/Raoultella group</taxon>
        <taxon>Klebsiella</taxon>
        <taxon>Klebsiella pneumoniae complex</taxon>
    </lineage>
</organism>
<evidence type="ECO:0000256" key="1">
    <source>
        <dbReference type="SAM" id="Phobius"/>
    </source>
</evidence>
<keyword evidence="1" id="KW-0472">Membrane</keyword>
<sequence length="142" mass="15811">MVVEELARTMVVVWSGASPPERGWAIGLKTLRRTPLRSIARITPRLTLVRPTLVPVGINMIVRDTVYPLSLPPVSGGIQNSTASYPSYFKLHVRWLYLLTPVAYALYAAGVLLCRRLPAARIIAGQGWRCGIMRSDGWRLAR</sequence>